<keyword evidence="1" id="KW-0812">Transmembrane</keyword>
<accession>A0A560BW93</accession>
<reference evidence="4 5" key="1">
    <citation type="submission" date="2019-06" db="EMBL/GenBank/DDBJ databases">
        <title>Genomic Encyclopedia of Type Strains, Phase IV (KMG-V): Genome sequencing to study the core and pangenomes of soil and plant-associated prokaryotes.</title>
        <authorList>
            <person name="Whitman W."/>
        </authorList>
    </citation>
    <scope>NUCLEOTIDE SEQUENCE [LARGE SCALE GENOMIC DNA]</scope>
    <source>
        <strain evidence="4 5">BR 11650</strain>
    </source>
</reference>
<dbReference type="InterPro" id="IPR057707">
    <property type="entry name" value="DUF7947"/>
</dbReference>
<dbReference type="Pfam" id="PF25678">
    <property type="entry name" value="DUF7946"/>
    <property type="match status" value="1"/>
</dbReference>
<dbReference type="Pfam" id="PF25679">
    <property type="entry name" value="DUF7947"/>
    <property type="match status" value="1"/>
</dbReference>
<keyword evidence="1" id="KW-0472">Membrane</keyword>
<feature type="transmembrane region" description="Helical" evidence="1">
    <location>
        <begin position="92"/>
        <end position="110"/>
    </location>
</feature>
<proteinExistence type="predicted"/>
<name>A0A560BW93_AZOBR</name>
<dbReference type="AlphaFoldDB" id="A0A560BW93"/>
<evidence type="ECO:0000313" key="5">
    <source>
        <dbReference type="Proteomes" id="UP000318529"/>
    </source>
</evidence>
<dbReference type="Proteomes" id="UP000318529">
    <property type="component" value="Unassembled WGS sequence"/>
</dbReference>
<evidence type="ECO:0000313" key="4">
    <source>
        <dbReference type="EMBL" id="TWA76880.1"/>
    </source>
</evidence>
<gene>
    <name evidence="4" type="ORF">FBZ83_11721</name>
</gene>
<comment type="caution">
    <text evidence="4">The sequence shown here is derived from an EMBL/GenBank/DDBJ whole genome shotgun (WGS) entry which is preliminary data.</text>
</comment>
<dbReference type="EMBL" id="VITH01000017">
    <property type="protein sequence ID" value="TWA76880.1"/>
    <property type="molecule type" value="Genomic_DNA"/>
</dbReference>
<dbReference type="InterPro" id="IPR057706">
    <property type="entry name" value="DUF7946"/>
</dbReference>
<feature type="domain" description="DUF7946" evidence="2">
    <location>
        <begin position="16"/>
        <end position="194"/>
    </location>
</feature>
<dbReference type="RefSeq" id="WP_145689797.1">
    <property type="nucleotide sequence ID" value="NZ_VITH01000017.1"/>
</dbReference>
<evidence type="ECO:0000259" key="3">
    <source>
        <dbReference type="Pfam" id="PF25679"/>
    </source>
</evidence>
<keyword evidence="1" id="KW-1133">Transmembrane helix</keyword>
<sequence>MAWVSASRDVIGEPIVVRFDGLDADRHEIELSALGESLKGISRVVGVAANFAATDKFVQHKDALSVRVITRAPEAKCFEVMVWVKWAAEQPLISGTLATLLATLITYIIARAARQREEMRQLRGALETAIKELGHRDQPVVDRLLTTIDKMAEALKPAVKQAVAPVGETAGRLSIGDAAGRQVAVVGPAEKQAIMADEPIEVTDEQTYHVLITELDMETGGCKVALADEPEARYAGKITDPAFSIPNNPYALAMAARQPISVKGKATIKDGAIDRLFISDTA</sequence>
<protein>
    <submittedName>
        <fullName evidence="4">Uncharacterized protein</fullName>
    </submittedName>
</protein>
<organism evidence="4 5">
    <name type="scientific">Azospirillum brasilense</name>
    <dbReference type="NCBI Taxonomy" id="192"/>
    <lineage>
        <taxon>Bacteria</taxon>
        <taxon>Pseudomonadati</taxon>
        <taxon>Pseudomonadota</taxon>
        <taxon>Alphaproteobacteria</taxon>
        <taxon>Rhodospirillales</taxon>
        <taxon>Azospirillaceae</taxon>
        <taxon>Azospirillum</taxon>
    </lineage>
</organism>
<evidence type="ECO:0000259" key="2">
    <source>
        <dbReference type="Pfam" id="PF25678"/>
    </source>
</evidence>
<evidence type="ECO:0000256" key="1">
    <source>
        <dbReference type="SAM" id="Phobius"/>
    </source>
</evidence>
<feature type="domain" description="DUF7947" evidence="3">
    <location>
        <begin position="204"/>
        <end position="281"/>
    </location>
</feature>